<sequence length="279" mass="32675">MSDHKFLIYHRDDDVFVLFDNGKILDVFEETCNTESWGKILLQENNIYFQHENQSFAKIKNDKITSQYKKLNVQKEKSINIIVKGNKYEFYKKYLLINSKKTVRIPNSNNMECYGIFNIGNHLICIFDFEPGYCEVPGTFVVVIDLISKKIINSIDLKNFDGDYFSCVEHNDKLYLISTNFDEETCPAGDYCILLIFDGKSYKTKYIFVNKNKKICKSKKFKNLRKKMDHTFSASSTDKFICFSSDNELIIYDIIDETATEYDYSYGEDGYLHSFVPIL</sequence>
<proteinExistence type="predicted"/>
<accession>A0A2P1EMZ5</accession>
<organism evidence="1 2">
    <name type="scientific">Moumouvirus australiensis</name>
    <dbReference type="NCBI Taxonomy" id="2109587"/>
    <lineage>
        <taxon>Viruses</taxon>
        <taxon>Varidnaviria</taxon>
        <taxon>Bamfordvirae</taxon>
        <taxon>Nucleocytoviricota</taxon>
        <taxon>Megaviricetes</taxon>
        <taxon>Imitervirales</taxon>
        <taxon>Mimiviridae</taxon>
        <taxon>Megamimivirinae</taxon>
        <taxon>Moumouvirus</taxon>
        <taxon>Moumouvirus australiense</taxon>
    </lineage>
</organism>
<name>A0A2P1EMZ5_9VIRU</name>
<evidence type="ECO:0000313" key="1">
    <source>
        <dbReference type="EMBL" id="AVL95275.1"/>
    </source>
</evidence>
<reference evidence="2" key="1">
    <citation type="submission" date="2018-01" db="EMBL/GenBank/DDBJ databases">
        <title>Testimony of 'menage a trois' revealed by the proteome of Megavirus virophage.</title>
        <authorList>
            <person name="Jeudy S."/>
            <person name="Bertaux L."/>
            <person name="Alempic J.-M."/>
            <person name="Lartigue A."/>
            <person name="Legendre M."/>
            <person name="Philippe N."/>
            <person name="Beucher L."/>
            <person name="Biondi E."/>
            <person name="Juul S."/>
            <person name="Turner D."/>
            <person name="Coute Y."/>
            <person name="Claverie J.-M."/>
            <person name="Abergel C."/>
        </authorList>
    </citation>
    <scope>NUCLEOTIDE SEQUENCE [LARGE SCALE GENOMIC DNA]</scope>
</reference>
<keyword evidence="2" id="KW-1185">Reference proteome</keyword>
<protein>
    <submittedName>
        <fullName evidence="1">Uncharacterized protein</fullName>
    </submittedName>
</protein>
<dbReference type="EMBL" id="MG807320">
    <property type="protein sequence ID" value="AVL95275.1"/>
    <property type="molecule type" value="Genomic_DNA"/>
</dbReference>
<evidence type="ECO:0000313" key="2">
    <source>
        <dbReference type="Proteomes" id="UP000289600"/>
    </source>
</evidence>
<gene>
    <name evidence="1" type="ORF">mc_888</name>
</gene>
<dbReference type="Proteomes" id="UP000289600">
    <property type="component" value="Segment"/>
</dbReference>